<sequence length="59" mass="6830">MTVQSPCIDICQIDGKTGWCVGCLRTREEIRGWRTMTDHRGCQILAERQRRESKVPARP</sequence>
<protein>
    <submittedName>
        <fullName evidence="1">DUF1289 domain-containing protein</fullName>
    </submittedName>
</protein>
<dbReference type="InterPro" id="IPR010710">
    <property type="entry name" value="DUF1289"/>
</dbReference>
<proteinExistence type="predicted"/>
<evidence type="ECO:0000313" key="2">
    <source>
        <dbReference type="Proteomes" id="UP001626536"/>
    </source>
</evidence>
<dbReference type="Proteomes" id="UP001626536">
    <property type="component" value="Chromosome"/>
</dbReference>
<organism evidence="1 2">
    <name type="scientific">Methylocapsa polymorpha</name>
    <dbReference type="NCBI Taxonomy" id="3080828"/>
    <lineage>
        <taxon>Bacteria</taxon>
        <taxon>Pseudomonadati</taxon>
        <taxon>Pseudomonadota</taxon>
        <taxon>Alphaproteobacteria</taxon>
        <taxon>Hyphomicrobiales</taxon>
        <taxon>Beijerinckiaceae</taxon>
        <taxon>Methylocapsa</taxon>
    </lineage>
</organism>
<dbReference type="RefSeq" id="WP_407340763.1">
    <property type="nucleotide sequence ID" value="NZ_CP136862.1"/>
</dbReference>
<dbReference type="PANTHER" id="PTHR35175">
    <property type="entry name" value="DUF1289 DOMAIN-CONTAINING PROTEIN"/>
    <property type="match status" value="1"/>
</dbReference>
<keyword evidence="2" id="KW-1185">Reference proteome</keyword>
<name>A0ABZ0HWU0_9HYPH</name>
<dbReference type="EMBL" id="CP136862">
    <property type="protein sequence ID" value="WOJ91173.1"/>
    <property type="molecule type" value="Genomic_DNA"/>
</dbReference>
<gene>
    <name evidence="1" type="ORF">RZS28_07845</name>
</gene>
<dbReference type="Pfam" id="PF06945">
    <property type="entry name" value="DUF1289"/>
    <property type="match status" value="1"/>
</dbReference>
<reference evidence="1 2" key="1">
    <citation type="submission" date="2023-10" db="EMBL/GenBank/DDBJ databases">
        <title>Novel methanotroph of the genus Methylocapsa from a subarctic wetland.</title>
        <authorList>
            <person name="Belova S.E."/>
            <person name="Oshkin I.Y."/>
            <person name="Miroshnikov K."/>
            <person name="Dedysh S.N."/>
        </authorList>
    </citation>
    <scope>NUCLEOTIDE SEQUENCE [LARGE SCALE GENOMIC DNA]</scope>
    <source>
        <strain evidence="1 2">RX1</strain>
    </source>
</reference>
<dbReference type="PANTHER" id="PTHR35175:SF2">
    <property type="entry name" value="DUF1289 DOMAIN-CONTAINING PROTEIN"/>
    <property type="match status" value="1"/>
</dbReference>
<accession>A0ABZ0HWU0</accession>
<evidence type="ECO:0000313" key="1">
    <source>
        <dbReference type="EMBL" id="WOJ91173.1"/>
    </source>
</evidence>